<name>A0ABT0TFD7_9FLAO</name>
<dbReference type="SUPFAM" id="SSF53756">
    <property type="entry name" value="UDP-Glycosyltransferase/glycogen phosphorylase"/>
    <property type="match status" value="1"/>
</dbReference>
<dbReference type="Proteomes" id="UP001203342">
    <property type="component" value="Unassembled WGS sequence"/>
</dbReference>
<keyword evidence="2" id="KW-1185">Reference proteome</keyword>
<reference evidence="1 2" key="1">
    <citation type="submission" date="2022-05" db="EMBL/GenBank/DDBJ databases">
        <title>Flavobacterium sp., isolated from activated sludge.</title>
        <authorList>
            <person name="Ran Q."/>
        </authorList>
    </citation>
    <scope>NUCLEOTIDE SEQUENCE [LARGE SCALE GENOMIC DNA]</scope>
    <source>
        <strain evidence="1 2">HXWNR69</strain>
    </source>
</reference>
<comment type="caution">
    <text evidence="1">The sequence shown here is derived from an EMBL/GenBank/DDBJ whole genome shotgun (WGS) entry which is preliminary data.</text>
</comment>
<dbReference type="Gene3D" id="3.40.50.2000">
    <property type="entry name" value="Glycogen Phosphorylase B"/>
    <property type="match status" value="1"/>
</dbReference>
<organism evidence="1 2">
    <name type="scientific">Flavobacterium fragile</name>
    <dbReference type="NCBI Taxonomy" id="2949085"/>
    <lineage>
        <taxon>Bacteria</taxon>
        <taxon>Pseudomonadati</taxon>
        <taxon>Bacteroidota</taxon>
        <taxon>Flavobacteriia</taxon>
        <taxon>Flavobacteriales</taxon>
        <taxon>Flavobacteriaceae</taxon>
        <taxon>Flavobacterium</taxon>
    </lineage>
</organism>
<protein>
    <submittedName>
        <fullName evidence="1">Uncharacterized protein</fullName>
    </submittedName>
</protein>
<dbReference type="EMBL" id="JAMLJN010000003">
    <property type="protein sequence ID" value="MCL9769700.1"/>
    <property type="molecule type" value="Genomic_DNA"/>
</dbReference>
<dbReference type="RefSeq" id="WP_250580766.1">
    <property type="nucleotide sequence ID" value="NZ_JAMLJN010000003.1"/>
</dbReference>
<accession>A0ABT0TFD7</accession>
<evidence type="ECO:0000313" key="1">
    <source>
        <dbReference type="EMBL" id="MCL9769700.1"/>
    </source>
</evidence>
<sequence length="372" mass="43949">MILFIDNKQTPSDGFRTPRYILFSEVLRKEGYATELILGSWHHGLKKRVVNESNGVHLINDFAYKKHIGIKRFLSEFLFGYQVLFQYFKLVKKAKLIVLNDSSIFYNYLFFFLKPFFKYKILLDSNDLWPEIFVKNKRARKMFFNFKKIIYSNANYFIAVNNEYLEYYTYLKNKSLGVIDLGLTLDRNKDIKCNLFHKNSRRFLYLGSLGVNYKIEEICQFILDNEGYELDCYGSGSKSNIVKEFELKSKGRIKLFEPKSLEYFKQSGNQYCFGLALYSADSLVKFPTKLFDYWAFSLPIIVNVGEDVSRRFEENTGLGCFLKENDVLNEKLINDYLDNYDQVINENDFTIDVRVSEVFTKINDLMYGELRL</sequence>
<proteinExistence type="predicted"/>
<gene>
    <name evidence="1" type="ORF">NAT47_04650</name>
</gene>
<evidence type="ECO:0000313" key="2">
    <source>
        <dbReference type="Proteomes" id="UP001203342"/>
    </source>
</evidence>